<dbReference type="RefSeq" id="WP_367435550.1">
    <property type="nucleotide sequence ID" value="NZ_CP108413.1"/>
</dbReference>
<reference evidence="9 10" key="1">
    <citation type="submission" date="2024-10" db="EMBL/GenBank/DDBJ databases">
        <title>The Natural Products Discovery Center: Release of the First 8490 Sequenced Strains for Exploring Actinobacteria Biosynthetic Diversity.</title>
        <authorList>
            <person name="Kalkreuter E."/>
            <person name="Kautsar S.A."/>
            <person name="Yang D."/>
            <person name="Bader C.D."/>
            <person name="Teijaro C.N."/>
            <person name="Fluegel L."/>
            <person name="Davis C.M."/>
            <person name="Simpson J.R."/>
            <person name="Lauterbach L."/>
            <person name="Steele A.D."/>
            <person name="Gui C."/>
            <person name="Meng S."/>
            <person name="Li G."/>
            <person name="Viehrig K."/>
            <person name="Ye F."/>
            <person name="Su P."/>
            <person name="Kiefer A.F."/>
            <person name="Nichols A."/>
            <person name="Cepeda A.J."/>
            <person name="Yan W."/>
            <person name="Fan B."/>
            <person name="Jiang Y."/>
            <person name="Adhikari A."/>
            <person name="Zheng C.-J."/>
            <person name="Schuster L."/>
            <person name="Cowan T.M."/>
            <person name="Smanski M.J."/>
            <person name="Chevrette M.G."/>
            <person name="De Carvalho L.P.S."/>
            <person name="Shen B."/>
        </authorList>
    </citation>
    <scope>NUCLEOTIDE SEQUENCE [LARGE SCALE GENOMIC DNA]</scope>
    <source>
        <strain evidence="9 10">NPDC018013</strain>
    </source>
</reference>
<dbReference type="Proteomes" id="UP001610990">
    <property type="component" value="Unassembled WGS sequence"/>
</dbReference>
<evidence type="ECO:0000259" key="8">
    <source>
        <dbReference type="Pfam" id="PF02656"/>
    </source>
</evidence>
<evidence type="ECO:0000313" key="10">
    <source>
        <dbReference type="Proteomes" id="UP001610990"/>
    </source>
</evidence>
<dbReference type="PANTHER" id="PTHR34187:SF2">
    <property type="entry name" value="DUF202 DOMAIN-CONTAINING PROTEIN"/>
    <property type="match status" value="1"/>
</dbReference>
<keyword evidence="10" id="KW-1185">Reference proteome</keyword>
<feature type="domain" description="DUF202" evidence="8">
    <location>
        <begin position="44"/>
        <end position="108"/>
    </location>
</feature>
<evidence type="ECO:0000313" key="9">
    <source>
        <dbReference type="EMBL" id="MFH8589316.1"/>
    </source>
</evidence>
<sequence>MPHPTEQPAEHLTEPRPTEPGRTEPAARPPLFDPYREGEEPDPRFTLANERTFLAWQRTALALTAGGIGIAALTTHTPARQALATVLVLLGIATAVTALRRWSATEHALRVRRPLPRLRAGRFLPFAIAGLALLATALLILPGP</sequence>
<dbReference type="EMBL" id="JBIRGH010000031">
    <property type="protein sequence ID" value="MFH8589316.1"/>
    <property type="molecule type" value="Genomic_DNA"/>
</dbReference>
<evidence type="ECO:0000256" key="2">
    <source>
        <dbReference type="ARBA" id="ARBA00022475"/>
    </source>
</evidence>
<feature type="transmembrane region" description="Helical" evidence="7">
    <location>
        <begin position="59"/>
        <end position="76"/>
    </location>
</feature>
<feature type="compositionally biased region" description="Basic and acidic residues" evidence="6">
    <location>
        <begin position="8"/>
        <end position="22"/>
    </location>
</feature>
<organism evidence="9 10">
    <name type="scientific">Streptomyces celluloflavus</name>
    <dbReference type="NCBI Taxonomy" id="58344"/>
    <lineage>
        <taxon>Bacteria</taxon>
        <taxon>Bacillati</taxon>
        <taxon>Actinomycetota</taxon>
        <taxon>Actinomycetes</taxon>
        <taxon>Kitasatosporales</taxon>
        <taxon>Streptomycetaceae</taxon>
        <taxon>Streptomyces</taxon>
    </lineage>
</organism>
<evidence type="ECO:0000256" key="5">
    <source>
        <dbReference type="ARBA" id="ARBA00023136"/>
    </source>
</evidence>
<protein>
    <submittedName>
        <fullName evidence="9">YidH family protein</fullName>
    </submittedName>
</protein>
<evidence type="ECO:0000256" key="6">
    <source>
        <dbReference type="SAM" id="MobiDB-lite"/>
    </source>
</evidence>
<keyword evidence="2" id="KW-1003">Cell membrane</keyword>
<dbReference type="InterPro" id="IPR052053">
    <property type="entry name" value="IM_YidH-like"/>
</dbReference>
<gene>
    <name evidence="9" type="ORF">ACH4GP_33920</name>
</gene>
<keyword evidence="5 7" id="KW-0472">Membrane</keyword>
<evidence type="ECO:0000256" key="7">
    <source>
        <dbReference type="SAM" id="Phobius"/>
    </source>
</evidence>
<accession>A0ABW7RPA9</accession>
<dbReference type="PANTHER" id="PTHR34187">
    <property type="entry name" value="FGR18P"/>
    <property type="match status" value="1"/>
</dbReference>
<dbReference type="Pfam" id="PF02656">
    <property type="entry name" value="DUF202"/>
    <property type="match status" value="1"/>
</dbReference>
<name>A0ABW7RPA9_9ACTN</name>
<keyword evidence="4 7" id="KW-1133">Transmembrane helix</keyword>
<comment type="caution">
    <text evidence="9">The sequence shown here is derived from an EMBL/GenBank/DDBJ whole genome shotgun (WGS) entry which is preliminary data.</text>
</comment>
<feature type="transmembrane region" description="Helical" evidence="7">
    <location>
        <begin position="123"/>
        <end position="141"/>
    </location>
</feature>
<feature type="transmembrane region" description="Helical" evidence="7">
    <location>
        <begin position="82"/>
        <end position="102"/>
    </location>
</feature>
<evidence type="ECO:0000256" key="1">
    <source>
        <dbReference type="ARBA" id="ARBA00004651"/>
    </source>
</evidence>
<evidence type="ECO:0000256" key="4">
    <source>
        <dbReference type="ARBA" id="ARBA00022989"/>
    </source>
</evidence>
<comment type="subcellular location">
    <subcellularLocation>
        <location evidence="1">Cell membrane</location>
        <topology evidence="1">Multi-pass membrane protein</topology>
    </subcellularLocation>
</comment>
<feature type="region of interest" description="Disordered" evidence="6">
    <location>
        <begin position="1"/>
        <end position="42"/>
    </location>
</feature>
<keyword evidence="3 7" id="KW-0812">Transmembrane</keyword>
<evidence type="ECO:0000256" key="3">
    <source>
        <dbReference type="ARBA" id="ARBA00022692"/>
    </source>
</evidence>
<proteinExistence type="predicted"/>
<dbReference type="InterPro" id="IPR003807">
    <property type="entry name" value="DUF202"/>
</dbReference>